<accession>A0A6V7X0P4</accession>
<dbReference type="AlphaFoldDB" id="A0A6V7X0P4"/>
<comment type="caution">
    <text evidence="1">The sequence shown here is derived from an EMBL/GenBank/DDBJ whole genome shotgun (WGS) entry which is preliminary data.</text>
</comment>
<dbReference type="Proteomes" id="UP000580250">
    <property type="component" value="Unassembled WGS sequence"/>
</dbReference>
<protein>
    <submittedName>
        <fullName evidence="1">Uncharacterized protein</fullName>
    </submittedName>
</protein>
<organism evidence="1 2">
    <name type="scientific">Meloidogyne enterolobii</name>
    <name type="common">Root-knot nematode worm</name>
    <name type="synonym">Meloidogyne mayaguensis</name>
    <dbReference type="NCBI Taxonomy" id="390850"/>
    <lineage>
        <taxon>Eukaryota</taxon>
        <taxon>Metazoa</taxon>
        <taxon>Ecdysozoa</taxon>
        <taxon>Nematoda</taxon>
        <taxon>Chromadorea</taxon>
        <taxon>Rhabditida</taxon>
        <taxon>Tylenchina</taxon>
        <taxon>Tylenchomorpha</taxon>
        <taxon>Tylenchoidea</taxon>
        <taxon>Meloidogynidae</taxon>
        <taxon>Meloidogyninae</taxon>
        <taxon>Meloidogyne</taxon>
    </lineage>
</organism>
<sequence>MEIIQKVLGRNSWIFGWKKNLPQIWRLNKLSVFLYLPTIIT</sequence>
<dbReference type="EMBL" id="CAJEWN010000984">
    <property type="protein sequence ID" value="CAD2192868.1"/>
    <property type="molecule type" value="Genomic_DNA"/>
</dbReference>
<gene>
    <name evidence="1" type="ORF">MENT_LOCUS45789</name>
</gene>
<evidence type="ECO:0000313" key="2">
    <source>
        <dbReference type="Proteomes" id="UP000580250"/>
    </source>
</evidence>
<proteinExistence type="predicted"/>
<evidence type="ECO:0000313" key="1">
    <source>
        <dbReference type="EMBL" id="CAD2192868.1"/>
    </source>
</evidence>
<reference evidence="1 2" key="1">
    <citation type="submission" date="2020-08" db="EMBL/GenBank/DDBJ databases">
        <authorList>
            <person name="Koutsovoulos G."/>
            <person name="Danchin GJ E."/>
        </authorList>
    </citation>
    <scope>NUCLEOTIDE SEQUENCE [LARGE SCALE GENOMIC DNA]</scope>
</reference>
<name>A0A6V7X0P4_MELEN</name>